<evidence type="ECO:0000313" key="1">
    <source>
        <dbReference type="EMBL" id="MBV2131410.1"/>
    </source>
</evidence>
<accession>A0ABS6MRP2</accession>
<comment type="caution">
    <text evidence="1">The sequence shown here is derived from an EMBL/GenBank/DDBJ whole genome shotgun (WGS) entry which is preliminary data.</text>
</comment>
<protein>
    <submittedName>
        <fullName evidence="1">VWA domain-containing protein</fullName>
    </submittedName>
</protein>
<keyword evidence="2" id="KW-1185">Reference proteome</keyword>
<proteinExistence type="predicted"/>
<dbReference type="PANTHER" id="PTHR39338:SF7">
    <property type="entry name" value="BLL6692 PROTEIN"/>
    <property type="match status" value="1"/>
</dbReference>
<name>A0ABS6MRP2_9GAMM</name>
<organism evidence="1 2">
    <name type="scientific">Geopseudomonas aromaticivorans</name>
    <dbReference type="NCBI Taxonomy" id="2849492"/>
    <lineage>
        <taxon>Bacteria</taxon>
        <taxon>Pseudomonadati</taxon>
        <taxon>Pseudomonadota</taxon>
        <taxon>Gammaproteobacteria</taxon>
        <taxon>Pseudomonadales</taxon>
        <taxon>Pseudomonadaceae</taxon>
        <taxon>Geopseudomonas</taxon>
    </lineage>
</organism>
<dbReference type="InterPro" id="IPR008912">
    <property type="entry name" value="Uncharacterised_CoxE"/>
</dbReference>
<dbReference type="Proteomes" id="UP000813068">
    <property type="component" value="Unassembled WGS sequence"/>
</dbReference>
<evidence type="ECO:0000313" key="2">
    <source>
        <dbReference type="Proteomes" id="UP000813068"/>
    </source>
</evidence>
<reference evidence="1 2" key="1">
    <citation type="submission" date="2021-06" db="EMBL/GenBank/DDBJ databases">
        <title>Differences between aerobic and microaerobic xylene degrading microbial communities.</title>
        <authorList>
            <person name="Banerjee S."/>
            <person name="Tancsics A."/>
        </authorList>
    </citation>
    <scope>NUCLEOTIDE SEQUENCE [LARGE SCALE GENOMIC DNA]</scope>
    <source>
        <strain evidence="1 2">MAP12</strain>
    </source>
</reference>
<dbReference type="EMBL" id="JAHRGL010000001">
    <property type="protein sequence ID" value="MBV2131410.1"/>
    <property type="molecule type" value="Genomic_DNA"/>
</dbReference>
<gene>
    <name evidence="1" type="ORF">KRX52_01185</name>
</gene>
<dbReference type="Pfam" id="PF05762">
    <property type="entry name" value="VWA_CoxE"/>
    <property type="match status" value="1"/>
</dbReference>
<dbReference type="PANTHER" id="PTHR39338">
    <property type="entry name" value="BLL5662 PROTEIN-RELATED"/>
    <property type="match status" value="1"/>
</dbReference>
<dbReference type="RefSeq" id="WP_217679316.1">
    <property type="nucleotide sequence ID" value="NZ_JAHRGL010000001.1"/>
</dbReference>
<sequence>MLLNLFNELRAARVPVSLRELLDLLEALERQVVFADMDGFYYLARTVLVKDERHFDKFDRAFASYFNGLQSLDAALEALIPEDWLRKEFERSLSAEDKAQLKSLGGLEQLLEAFKQRLAEQKERHAGGNKWIGTGGSSPFGSGGYHPEGIRIGDAGQRQGRAAKVWEQREYRNLDDQMELGSRNLQLALRRLRKFARQGAAEEFDLDGTIEHTARDAGLLNIRMRPERRNAVKLLLLFDIGGSMDSHVKVCEELFSACRTEFKHLEYFYFHNFVYEGVWRDNQRRLSERLATVDLLHKYGPDYKVVFVGDAAMGPYEISHAGGSVEHWNDEPGFVWMQRFMDTYKKLIWINPYPQDTWKYTASTGMVRELVQGRMYPLTPAGLEEGMRFLAAN</sequence>